<feature type="region of interest" description="Disordered" evidence="1">
    <location>
        <begin position="73"/>
        <end position="100"/>
    </location>
</feature>
<reference evidence="2 3" key="1">
    <citation type="journal article" date="2010" name="Nature">
        <title>The Ectocarpus genome and the independent evolution of multicellularity in brown algae.</title>
        <authorList>
            <person name="Cock J.M."/>
            <person name="Sterck L."/>
            <person name="Rouze P."/>
            <person name="Scornet D."/>
            <person name="Allen A.E."/>
            <person name="Amoutzias G."/>
            <person name="Anthouard V."/>
            <person name="Artiguenave F."/>
            <person name="Aury J.M."/>
            <person name="Badger J.H."/>
            <person name="Beszteri B."/>
            <person name="Billiau K."/>
            <person name="Bonnet E."/>
            <person name="Bothwell J.H."/>
            <person name="Bowler C."/>
            <person name="Boyen C."/>
            <person name="Brownlee C."/>
            <person name="Carrano C.J."/>
            <person name="Charrier B."/>
            <person name="Cho G.Y."/>
            <person name="Coelho S.M."/>
            <person name="Collen J."/>
            <person name="Corre E."/>
            <person name="Da Silva C."/>
            <person name="Delage L."/>
            <person name="Delaroque N."/>
            <person name="Dittami S.M."/>
            <person name="Doulbeau S."/>
            <person name="Elias M."/>
            <person name="Farnham G."/>
            <person name="Gachon C.M."/>
            <person name="Gschloessl B."/>
            <person name="Heesch S."/>
            <person name="Jabbari K."/>
            <person name="Jubin C."/>
            <person name="Kawai H."/>
            <person name="Kimura K."/>
            <person name="Kloareg B."/>
            <person name="Kupper F.C."/>
            <person name="Lang D."/>
            <person name="Le Bail A."/>
            <person name="Leblanc C."/>
            <person name="Lerouge P."/>
            <person name="Lohr M."/>
            <person name="Lopez P.J."/>
            <person name="Martens C."/>
            <person name="Maumus F."/>
            <person name="Michel G."/>
            <person name="Miranda-Saavedra D."/>
            <person name="Morales J."/>
            <person name="Moreau H."/>
            <person name="Motomura T."/>
            <person name="Nagasato C."/>
            <person name="Napoli C.A."/>
            <person name="Nelson D.R."/>
            <person name="Nyvall-Collen P."/>
            <person name="Peters A.F."/>
            <person name="Pommier C."/>
            <person name="Potin P."/>
            <person name="Poulain J."/>
            <person name="Quesneville H."/>
            <person name="Read B."/>
            <person name="Rensing S.A."/>
            <person name="Ritter A."/>
            <person name="Rousvoal S."/>
            <person name="Samanta M."/>
            <person name="Samson G."/>
            <person name="Schroeder D.C."/>
            <person name="Segurens B."/>
            <person name="Strittmatter M."/>
            <person name="Tonon T."/>
            <person name="Tregear J.W."/>
            <person name="Valentin K."/>
            <person name="von Dassow P."/>
            <person name="Yamagishi T."/>
            <person name="Van de Peer Y."/>
            <person name="Wincker P."/>
        </authorList>
    </citation>
    <scope>NUCLEOTIDE SEQUENCE [LARGE SCALE GENOMIC DNA]</scope>
    <source>
        <strain evidence="3">Ec32 / CCAP1310/4</strain>
    </source>
</reference>
<gene>
    <name evidence="2" type="ORF">Esi_0281_0003</name>
</gene>
<dbReference type="EMBL" id="FN649760">
    <property type="protein sequence ID" value="CBN76026.1"/>
    <property type="molecule type" value="Genomic_DNA"/>
</dbReference>
<feature type="compositionally biased region" description="Gly residues" evidence="1">
    <location>
        <begin position="81"/>
        <end position="90"/>
    </location>
</feature>
<accession>D8LK62</accession>
<evidence type="ECO:0000313" key="2">
    <source>
        <dbReference type="EMBL" id="CBN76026.1"/>
    </source>
</evidence>
<keyword evidence="3" id="KW-1185">Reference proteome</keyword>
<evidence type="ECO:0000256" key="1">
    <source>
        <dbReference type="SAM" id="MobiDB-lite"/>
    </source>
</evidence>
<proteinExistence type="predicted"/>
<organism evidence="2 3">
    <name type="scientific">Ectocarpus siliculosus</name>
    <name type="common">Brown alga</name>
    <name type="synonym">Conferva siliculosa</name>
    <dbReference type="NCBI Taxonomy" id="2880"/>
    <lineage>
        <taxon>Eukaryota</taxon>
        <taxon>Sar</taxon>
        <taxon>Stramenopiles</taxon>
        <taxon>Ochrophyta</taxon>
        <taxon>PX clade</taxon>
        <taxon>Phaeophyceae</taxon>
        <taxon>Ectocarpales</taxon>
        <taxon>Ectocarpaceae</taxon>
        <taxon>Ectocarpus</taxon>
    </lineage>
</organism>
<dbReference type="InParanoid" id="D8LK62"/>
<dbReference type="AlphaFoldDB" id="D8LK62"/>
<sequence>MAEGGERLEATAHREYHQLWGGPGALRYHRRSVFFVHVFPAPAHMARLHGLFTVQRPRRMATFVACLRSPAGARAGERGGARGCDGGGPYLGLPPTCSGE</sequence>
<name>D8LK62_ECTSI</name>
<protein>
    <submittedName>
        <fullName evidence="2">Uncharacterized protein</fullName>
    </submittedName>
</protein>
<evidence type="ECO:0000313" key="3">
    <source>
        <dbReference type="Proteomes" id="UP000002630"/>
    </source>
</evidence>
<dbReference type="Proteomes" id="UP000002630">
    <property type="component" value="Unassembled WGS sequence"/>
</dbReference>